<dbReference type="Proteomes" id="UP000033881">
    <property type="component" value="Unassembled WGS sequence"/>
</dbReference>
<dbReference type="STRING" id="1618574.UT24_C0029G0013"/>
<reference evidence="1 2" key="1">
    <citation type="journal article" date="2015" name="Nature">
        <title>rRNA introns, odd ribosomes, and small enigmatic genomes across a large radiation of phyla.</title>
        <authorList>
            <person name="Brown C.T."/>
            <person name="Hug L.A."/>
            <person name="Thomas B.C."/>
            <person name="Sharon I."/>
            <person name="Castelle C.J."/>
            <person name="Singh A."/>
            <person name="Wilkins M.J."/>
            <person name="Williams K.H."/>
            <person name="Banfield J.F."/>
        </authorList>
    </citation>
    <scope>NUCLEOTIDE SEQUENCE [LARGE SCALE GENOMIC DNA]</scope>
</reference>
<organism evidence="1 2">
    <name type="scientific">Candidatus Woesebacteria bacterium GW2011_GWB1_39_12</name>
    <dbReference type="NCBI Taxonomy" id="1618574"/>
    <lineage>
        <taxon>Bacteria</taxon>
        <taxon>Candidatus Woeseibacteriota</taxon>
    </lineage>
</organism>
<gene>
    <name evidence="1" type="ORF">UT24_C0029G0013</name>
</gene>
<dbReference type="AlphaFoldDB" id="A0A0G0QBB2"/>
<name>A0A0G0QBB2_9BACT</name>
<protein>
    <submittedName>
        <fullName evidence="1">Uncharacterized protein</fullName>
    </submittedName>
</protein>
<comment type="caution">
    <text evidence="1">The sequence shown here is derived from an EMBL/GenBank/DDBJ whole genome shotgun (WGS) entry which is preliminary data.</text>
</comment>
<dbReference type="PROSITE" id="PS51318">
    <property type="entry name" value="TAT"/>
    <property type="match status" value="1"/>
</dbReference>
<sequence length="345" mass="39436">MKEYLQELEKQAKQSQMSRREFLQTAGVIGGGLTLIGLGVRADQENKKDKVFHTEMDKDKILSFEETRDMVLYFDQISDLLPPAPIIPMNQKNMALLAIEVLPLMKSEGAVGMVRYPQVLEPVAYPDERHVQVLGQSNCNNAALATFRYANPFSGSYGDTEWMGVEIHELVHVQQYQASLKGKACTYPTTENTENTAQIVSWEIMAAMLNYGDRKMIYPLMDELKYRTLGANLALAMEDKRLNEYKKLAQKVNPSSMDAARRNKMDRYWKGRESERREILTNYGLQPMERLVYAIRENDSKVEGLALPDEYNTKGQLYTKPFLVDDLVYVIKNGTSIAQQIAHER</sequence>
<dbReference type="InterPro" id="IPR006311">
    <property type="entry name" value="TAT_signal"/>
</dbReference>
<dbReference type="EMBL" id="LBWB01000029">
    <property type="protein sequence ID" value="KKQ99001.1"/>
    <property type="molecule type" value="Genomic_DNA"/>
</dbReference>
<evidence type="ECO:0000313" key="1">
    <source>
        <dbReference type="EMBL" id="KKQ99001.1"/>
    </source>
</evidence>
<accession>A0A0G0QBB2</accession>
<proteinExistence type="predicted"/>
<evidence type="ECO:0000313" key="2">
    <source>
        <dbReference type="Proteomes" id="UP000033881"/>
    </source>
</evidence>